<gene>
    <name evidence="2" type="ORF">GCM10007415_43230</name>
</gene>
<protein>
    <submittedName>
        <fullName evidence="2">Uncharacterized protein</fullName>
    </submittedName>
</protein>
<reference evidence="2" key="1">
    <citation type="journal article" date="2014" name="Int. J. Syst. Evol. Microbiol.">
        <title>Complete genome sequence of Corynebacterium casei LMG S-19264T (=DSM 44701T), isolated from a smear-ripened cheese.</title>
        <authorList>
            <consortium name="US DOE Joint Genome Institute (JGI-PGF)"/>
            <person name="Walter F."/>
            <person name="Albersmeier A."/>
            <person name="Kalinowski J."/>
            <person name="Ruckert C."/>
        </authorList>
    </citation>
    <scope>NUCLEOTIDE SEQUENCE</scope>
    <source>
        <strain evidence="2">CGMCC 1.12195</strain>
    </source>
</reference>
<reference evidence="2" key="2">
    <citation type="submission" date="2020-09" db="EMBL/GenBank/DDBJ databases">
        <authorList>
            <person name="Sun Q."/>
            <person name="Zhou Y."/>
        </authorList>
    </citation>
    <scope>NUCLEOTIDE SEQUENCE</scope>
    <source>
        <strain evidence="2">CGMCC 1.12195</strain>
    </source>
</reference>
<evidence type="ECO:0000256" key="1">
    <source>
        <dbReference type="SAM" id="MobiDB-lite"/>
    </source>
</evidence>
<feature type="compositionally biased region" description="Acidic residues" evidence="1">
    <location>
        <begin position="127"/>
        <end position="215"/>
    </location>
</feature>
<accession>A0A917I118</accession>
<evidence type="ECO:0000313" key="3">
    <source>
        <dbReference type="Proteomes" id="UP000660862"/>
    </source>
</evidence>
<organism evidence="2 3">
    <name type="scientific">Parapedobacter pyrenivorans</name>
    <dbReference type="NCBI Taxonomy" id="1305674"/>
    <lineage>
        <taxon>Bacteria</taxon>
        <taxon>Pseudomonadati</taxon>
        <taxon>Bacteroidota</taxon>
        <taxon>Sphingobacteriia</taxon>
        <taxon>Sphingobacteriales</taxon>
        <taxon>Sphingobacteriaceae</taxon>
        <taxon>Parapedobacter</taxon>
    </lineage>
</organism>
<dbReference type="EMBL" id="BMER01000006">
    <property type="protein sequence ID" value="GGH02426.1"/>
    <property type="molecule type" value="Genomic_DNA"/>
</dbReference>
<keyword evidence="3" id="KW-1185">Reference proteome</keyword>
<dbReference type="Proteomes" id="UP000660862">
    <property type="component" value="Unassembled WGS sequence"/>
</dbReference>
<dbReference type="AlphaFoldDB" id="A0A917I118"/>
<evidence type="ECO:0000313" key="2">
    <source>
        <dbReference type="EMBL" id="GGH02426.1"/>
    </source>
</evidence>
<feature type="region of interest" description="Disordered" evidence="1">
    <location>
        <begin position="113"/>
        <end position="219"/>
    </location>
</feature>
<comment type="caution">
    <text evidence="2">The sequence shown here is derived from an EMBL/GenBank/DDBJ whole genome shotgun (WGS) entry which is preliminary data.</text>
</comment>
<sequence length="351" mass="39244">MNSNLPKFDSSFIDYTSISFDFMATKKQVLEKIADLLNDINDQYPDLENDTTGQSNLKGDLFEATVNYFAAYVAVYNKLQKAEIGTLGGLEVETDDTNEVAVADSDEIIFTPAIDSAEEQASHTEQVEDTEVDDPDDSTMDEEDEYAEENVDDVVEEEAIDVVERDVDDSEGEDEDETEQEDNQPSEGLESDLPEPDFGAEETDKETDIGEEPVSEEVTIQQKAVEIDVPDKQEVIPSDEEKPSRPLSINEILSAQRKAGSSPLFAARSEVDRILDIKSAISLNDKLLFIKDLFNGYSLAYSEAIELLNRYDDFASADAFLQANYAKKNNWVDKQIAVDKLYAILRKRFGS</sequence>
<proteinExistence type="predicted"/>
<name>A0A917I118_9SPHI</name>